<evidence type="ECO:0000313" key="8">
    <source>
        <dbReference type="Proteomes" id="UP000004995"/>
    </source>
</evidence>
<keyword evidence="4 6" id="KW-1133">Transmembrane helix</keyword>
<organism evidence="7 8">
    <name type="scientific">Setaria italica</name>
    <name type="common">Foxtail millet</name>
    <name type="synonym">Panicum italicum</name>
    <dbReference type="NCBI Taxonomy" id="4555"/>
    <lineage>
        <taxon>Eukaryota</taxon>
        <taxon>Viridiplantae</taxon>
        <taxon>Streptophyta</taxon>
        <taxon>Embryophyta</taxon>
        <taxon>Tracheophyta</taxon>
        <taxon>Spermatophyta</taxon>
        <taxon>Magnoliopsida</taxon>
        <taxon>Liliopsida</taxon>
        <taxon>Poales</taxon>
        <taxon>Poaceae</taxon>
        <taxon>PACMAD clade</taxon>
        <taxon>Panicoideae</taxon>
        <taxon>Panicodae</taxon>
        <taxon>Paniceae</taxon>
        <taxon>Cenchrinae</taxon>
        <taxon>Setaria</taxon>
    </lineage>
</organism>
<keyword evidence="3 6" id="KW-0812">Transmembrane</keyword>
<accession>K3ZFB9</accession>
<name>K3ZFB9_SETIT</name>
<reference evidence="7" key="2">
    <citation type="submission" date="2018-08" db="UniProtKB">
        <authorList>
            <consortium name="EnsemblPlants"/>
        </authorList>
    </citation>
    <scope>IDENTIFICATION</scope>
    <source>
        <strain evidence="7">Yugu1</strain>
    </source>
</reference>
<dbReference type="Gramene" id="KQL14340">
    <property type="protein sequence ID" value="KQL14340"/>
    <property type="gene ID" value="SETIT_025268mg"/>
</dbReference>
<keyword evidence="8" id="KW-1185">Reference proteome</keyword>
<dbReference type="Proteomes" id="UP000004995">
    <property type="component" value="Unassembled WGS sequence"/>
</dbReference>
<dbReference type="PANTHER" id="PTHR47830">
    <property type="entry name" value="OS11G0534100 PROTEIN"/>
    <property type="match status" value="1"/>
</dbReference>
<dbReference type="InParanoid" id="K3ZFB9"/>
<evidence type="ECO:0000256" key="3">
    <source>
        <dbReference type="ARBA" id="ARBA00022692"/>
    </source>
</evidence>
<dbReference type="HOGENOM" id="CLU_1551622_0_0_1"/>
<dbReference type="Pfam" id="PF04819">
    <property type="entry name" value="DUF716"/>
    <property type="match status" value="1"/>
</dbReference>
<proteinExistence type="inferred from homology"/>
<evidence type="ECO:0000256" key="2">
    <source>
        <dbReference type="ARBA" id="ARBA00006948"/>
    </source>
</evidence>
<dbReference type="eggNOG" id="ENOG502QTFJ">
    <property type="taxonomic scope" value="Eukaryota"/>
</dbReference>
<reference evidence="8" key="1">
    <citation type="journal article" date="2012" name="Nat. Biotechnol.">
        <title>Reference genome sequence of the model plant Setaria.</title>
        <authorList>
            <person name="Bennetzen J.L."/>
            <person name="Schmutz J."/>
            <person name="Wang H."/>
            <person name="Percifield R."/>
            <person name="Hawkins J."/>
            <person name="Pontaroli A.C."/>
            <person name="Estep M."/>
            <person name="Feng L."/>
            <person name="Vaughn J.N."/>
            <person name="Grimwood J."/>
            <person name="Jenkins J."/>
            <person name="Barry K."/>
            <person name="Lindquist E."/>
            <person name="Hellsten U."/>
            <person name="Deshpande S."/>
            <person name="Wang X."/>
            <person name="Wu X."/>
            <person name="Mitros T."/>
            <person name="Triplett J."/>
            <person name="Yang X."/>
            <person name="Ye C.Y."/>
            <person name="Mauro-Herrera M."/>
            <person name="Wang L."/>
            <person name="Li P."/>
            <person name="Sharma M."/>
            <person name="Sharma R."/>
            <person name="Ronald P.C."/>
            <person name="Panaud O."/>
            <person name="Kellogg E.A."/>
            <person name="Brutnell T.P."/>
            <person name="Doust A.N."/>
            <person name="Tuskan G.A."/>
            <person name="Rokhsar D."/>
            <person name="Devos K.M."/>
        </authorList>
    </citation>
    <scope>NUCLEOTIDE SEQUENCE [LARGE SCALE GENOMIC DNA]</scope>
    <source>
        <strain evidence="8">cv. Yugu1</strain>
    </source>
</reference>
<evidence type="ECO:0000256" key="1">
    <source>
        <dbReference type="ARBA" id="ARBA00004141"/>
    </source>
</evidence>
<evidence type="ECO:0000256" key="5">
    <source>
        <dbReference type="ARBA" id="ARBA00023136"/>
    </source>
</evidence>
<dbReference type="InterPro" id="IPR006904">
    <property type="entry name" value="DUF716"/>
</dbReference>
<sequence>MPAPRRPPPQPANRPPHPVARLLVLATAASFASSLSASTLRLRVEGHGGRGNPLRHRGRARIGAVGGLWVAQTGFSLYVDACVPAGCHRLLDTGGTKTPAMRCEVEEARLKAIAVMDLALSVCCVVVAAVAALVLLLGVPWHGLASGRKKKGLTSGTRSAPAILPPCLAAGLQ</sequence>
<evidence type="ECO:0000256" key="6">
    <source>
        <dbReference type="SAM" id="Phobius"/>
    </source>
</evidence>
<protein>
    <submittedName>
        <fullName evidence="7">Uncharacterized protein</fullName>
    </submittedName>
</protein>
<dbReference type="PANTHER" id="PTHR47830:SF1">
    <property type="entry name" value="OS11G0534100 PROTEIN"/>
    <property type="match status" value="1"/>
</dbReference>
<evidence type="ECO:0000256" key="4">
    <source>
        <dbReference type="ARBA" id="ARBA00022989"/>
    </source>
</evidence>
<dbReference type="EMBL" id="AGNK02001555">
    <property type="status" value="NOT_ANNOTATED_CDS"/>
    <property type="molecule type" value="Genomic_DNA"/>
</dbReference>
<keyword evidence="5 6" id="KW-0472">Membrane</keyword>
<dbReference type="STRING" id="4555.K3ZFB9"/>
<dbReference type="GO" id="GO:0016020">
    <property type="term" value="C:membrane"/>
    <property type="evidence" value="ECO:0007669"/>
    <property type="project" value="UniProtKB-SubCell"/>
</dbReference>
<feature type="transmembrane region" description="Helical" evidence="6">
    <location>
        <begin position="118"/>
        <end position="141"/>
    </location>
</feature>
<dbReference type="AlphaFoldDB" id="K3ZFB9"/>
<evidence type="ECO:0000313" key="7">
    <source>
        <dbReference type="EnsemblPlants" id="KQL14340"/>
    </source>
</evidence>
<dbReference type="EnsemblPlants" id="KQL14340">
    <property type="protein sequence ID" value="KQL14340"/>
    <property type="gene ID" value="SETIT_025268mg"/>
</dbReference>
<comment type="similarity">
    <text evidence="2">Belongs to the TMEM45 family.</text>
</comment>
<comment type="subcellular location">
    <subcellularLocation>
        <location evidence="1">Membrane</location>
        <topology evidence="1">Multi-pass membrane protein</topology>
    </subcellularLocation>
</comment>